<evidence type="ECO:0000313" key="4">
    <source>
        <dbReference type="EMBL" id="VDN83995.1"/>
    </source>
</evidence>
<sequence>MLQNAKSSNSVRNSSSNKISEGEDDGTDDSNTDTGSASGAFQPVKPRSMGNLSPVASTTKMDESLVVAGLHTDEMAVDSSTPTTTTIERRKKKPYKELTLEEKVQLIRLAEENAGMSQANIAERYSIAKSNVCRILQRKHEYLRAYEWAGFAGSRKRKLRGDPQQQHHHHHHHQQHQQSRGSAKNFNNFQTLKMTNATNCTVARNHPTNYVELTTSNGKERATNDNRLVVPQRPATIIQRETNEEYIF</sequence>
<dbReference type="SUPFAM" id="SSF46689">
    <property type="entry name" value="Homeodomain-like"/>
    <property type="match status" value="1"/>
</dbReference>
<dbReference type="Proteomes" id="UP000278627">
    <property type="component" value="Unassembled WGS sequence"/>
</dbReference>
<keyword evidence="5" id="KW-1185">Reference proteome</keyword>
<evidence type="ECO:0000313" key="6">
    <source>
        <dbReference type="WBParaSite" id="BPAG_0000283901-mRNA-1"/>
    </source>
</evidence>
<dbReference type="AlphaFoldDB" id="A0A0N4T3Q9"/>
<reference evidence="6" key="1">
    <citation type="submission" date="2017-02" db="UniProtKB">
        <authorList>
            <consortium name="WormBaseParasite"/>
        </authorList>
    </citation>
    <scope>IDENTIFICATION</scope>
</reference>
<dbReference type="GO" id="GO:0005634">
    <property type="term" value="C:nucleus"/>
    <property type="evidence" value="ECO:0007669"/>
    <property type="project" value="UniProtKB-SubCell"/>
</dbReference>
<feature type="compositionally biased region" description="Basic residues" evidence="2">
    <location>
        <begin position="166"/>
        <end position="175"/>
    </location>
</feature>
<evidence type="ECO:0000256" key="2">
    <source>
        <dbReference type="SAM" id="MobiDB-lite"/>
    </source>
</evidence>
<reference evidence="4 5" key="2">
    <citation type="submission" date="2018-11" db="EMBL/GenBank/DDBJ databases">
        <authorList>
            <consortium name="Pathogen Informatics"/>
        </authorList>
    </citation>
    <scope>NUCLEOTIDE SEQUENCE [LARGE SCALE GENOMIC DNA]</scope>
</reference>
<organism evidence="6">
    <name type="scientific">Brugia pahangi</name>
    <name type="common">Filarial nematode worm</name>
    <dbReference type="NCBI Taxonomy" id="6280"/>
    <lineage>
        <taxon>Eukaryota</taxon>
        <taxon>Metazoa</taxon>
        <taxon>Ecdysozoa</taxon>
        <taxon>Nematoda</taxon>
        <taxon>Chromadorea</taxon>
        <taxon>Rhabditida</taxon>
        <taxon>Spirurina</taxon>
        <taxon>Spiruromorpha</taxon>
        <taxon>Filarioidea</taxon>
        <taxon>Onchocercidae</taxon>
        <taxon>Brugia</taxon>
    </lineage>
</organism>
<dbReference type="GO" id="GO:0003677">
    <property type="term" value="F:DNA binding"/>
    <property type="evidence" value="ECO:0007669"/>
    <property type="project" value="InterPro"/>
</dbReference>
<dbReference type="EMBL" id="UZAD01000528">
    <property type="protein sequence ID" value="VDN83995.1"/>
    <property type="molecule type" value="Genomic_DNA"/>
</dbReference>
<dbReference type="Pfam" id="PF04218">
    <property type="entry name" value="CENP-B_N"/>
    <property type="match status" value="1"/>
</dbReference>
<feature type="region of interest" description="Disordered" evidence="2">
    <location>
        <begin position="1"/>
        <end position="55"/>
    </location>
</feature>
<comment type="subcellular location">
    <subcellularLocation>
        <location evidence="1">Nucleus</location>
    </subcellularLocation>
</comment>
<feature type="compositionally biased region" description="Low complexity" evidence="2">
    <location>
        <begin position="1"/>
        <end position="19"/>
    </location>
</feature>
<dbReference type="InterPro" id="IPR007889">
    <property type="entry name" value="HTH_Psq"/>
</dbReference>
<evidence type="ECO:0000259" key="3">
    <source>
        <dbReference type="Pfam" id="PF04218"/>
    </source>
</evidence>
<evidence type="ECO:0000256" key="1">
    <source>
        <dbReference type="ARBA" id="ARBA00004123"/>
    </source>
</evidence>
<protein>
    <submittedName>
        <fullName evidence="6">HTH psq-type domain-containing protein</fullName>
    </submittedName>
</protein>
<gene>
    <name evidence="4" type="ORF">BPAG_LOCUS2809</name>
</gene>
<name>A0A0N4T3Q9_BRUPA</name>
<feature type="region of interest" description="Disordered" evidence="2">
    <location>
        <begin position="156"/>
        <end position="182"/>
    </location>
</feature>
<feature type="domain" description="HTH psq-type" evidence="3">
    <location>
        <begin position="92"/>
        <end position="144"/>
    </location>
</feature>
<dbReference type="Gene3D" id="1.10.10.60">
    <property type="entry name" value="Homeodomain-like"/>
    <property type="match status" value="1"/>
</dbReference>
<dbReference type="STRING" id="6280.A0A0N4T3Q9"/>
<dbReference type="WBParaSite" id="BPAG_0000283901-mRNA-1">
    <property type="protein sequence ID" value="BPAG_0000283901-mRNA-1"/>
    <property type="gene ID" value="BPAG_0000283901"/>
</dbReference>
<feature type="compositionally biased region" description="Acidic residues" evidence="2">
    <location>
        <begin position="22"/>
        <end position="31"/>
    </location>
</feature>
<accession>A0A0N4T3Q9</accession>
<evidence type="ECO:0000313" key="5">
    <source>
        <dbReference type="Proteomes" id="UP000278627"/>
    </source>
</evidence>
<dbReference type="InterPro" id="IPR009057">
    <property type="entry name" value="Homeodomain-like_sf"/>
</dbReference>
<proteinExistence type="predicted"/>